<comment type="caution">
    <text evidence="11">Lacks conserved residue(s) required for the propagation of feature annotation.</text>
</comment>
<dbReference type="GO" id="GO:0042283">
    <property type="term" value="F:dolichyl pyrophosphate Glc1Man9GlcNAc2 alpha-1,3-glucosyltransferase activity"/>
    <property type="evidence" value="ECO:0007669"/>
    <property type="project" value="UniProtKB-EC"/>
</dbReference>
<dbReference type="InParanoid" id="A0A0H2SDN2"/>
<evidence type="ECO:0000256" key="3">
    <source>
        <dbReference type="ARBA" id="ARBA00008715"/>
    </source>
</evidence>
<dbReference type="UniPathway" id="UPA00378"/>
<dbReference type="EMBL" id="KQ085884">
    <property type="protein sequence ID" value="KLO19853.1"/>
    <property type="molecule type" value="Genomic_DNA"/>
</dbReference>
<evidence type="ECO:0000256" key="4">
    <source>
        <dbReference type="ARBA" id="ARBA00022676"/>
    </source>
</evidence>
<organism evidence="13 14">
    <name type="scientific">Schizopora paradoxa</name>
    <dbReference type="NCBI Taxonomy" id="27342"/>
    <lineage>
        <taxon>Eukaryota</taxon>
        <taxon>Fungi</taxon>
        <taxon>Dikarya</taxon>
        <taxon>Basidiomycota</taxon>
        <taxon>Agaricomycotina</taxon>
        <taxon>Agaricomycetes</taxon>
        <taxon>Hymenochaetales</taxon>
        <taxon>Schizoporaceae</taxon>
        <taxon>Schizopora</taxon>
    </lineage>
</organism>
<accession>A0A0H2SDN2</accession>
<comment type="subcellular location">
    <subcellularLocation>
        <location evidence="1 11">Endoplasmic reticulum membrane</location>
        <topology evidence="1 11">Multi-pass membrane protein</topology>
    </subcellularLocation>
</comment>
<evidence type="ECO:0000256" key="5">
    <source>
        <dbReference type="ARBA" id="ARBA00022679"/>
    </source>
</evidence>
<proteinExistence type="inferred from homology"/>
<dbReference type="GO" id="GO:0006487">
    <property type="term" value="P:protein N-linked glycosylation"/>
    <property type="evidence" value="ECO:0007669"/>
    <property type="project" value="TreeGrafter"/>
</dbReference>
<feature type="transmembrane region" description="Helical" evidence="11">
    <location>
        <begin position="500"/>
        <end position="521"/>
    </location>
</feature>
<evidence type="ECO:0000256" key="9">
    <source>
        <dbReference type="ARBA" id="ARBA00023136"/>
    </source>
</evidence>
<dbReference type="OrthoDB" id="1689333at2759"/>
<keyword evidence="5 11" id="KW-0808">Transferase</keyword>
<feature type="transmembrane region" description="Helical" evidence="11">
    <location>
        <begin position="434"/>
        <end position="455"/>
    </location>
</feature>
<keyword evidence="6 11" id="KW-0812">Transmembrane</keyword>
<evidence type="ECO:0000256" key="12">
    <source>
        <dbReference type="SAM" id="MobiDB-lite"/>
    </source>
</evidence>
<feature type="transmembrane region" description="Helical" evidence="11">
    <location>
        <begin position="210"/>
        <end position="237"/>
    </location>
</feature>
<evidence type="ECO:0000256" key="2">
    <source>
        <dbReference type="ARBA" id="ARBA00004922"/>
    </source>
</evidence>
<protein>
    <recommendedName>
        <fullName evidence="11">Alpha-1,3-glucosyltransferase</fullName>
        <ecNumber evidence="11">2.4.1.-</ecNumber>
    </recommendedName>
</protein>
<dbReference type="GO" id="GO:0005789">
    <property type="term" value="C:endoplasmic reticulum membrane"/>
    <property type="evidence" value="ECO:0007669"/>
    <property type="project" value="UniProtKB-SubCell"/>
</dbReference>
<comment type="pathway">
    <text evidence="2 11">Protein modification; protein glycosylation.</text>
</comment>
<feature type="transmembrane region" description="Helical" evidence="11">
    <location>
        <begin position="272"/>
        <end position="291"/>
    </location>
</feature>
<name>A0A0H2SDN2_9AGAM</name>
<keyword evidence="9 11" id="KW-0472">Membrane</keyword>
<gene>
    <name evidence="13" type="ORF">SCHPADRAFT_898423</name>
</gene>
<evidence type="ECO:0000313" key="13">
    <source>
        <dbReference type="EMBL" id="KLO19853.1"/>
    </source>
</evidence>
<keyword evidence="8 11" id="KW-1133">Transmembrane helix</keyword>
<feature type="transmembrane region" description="Helical" evidence="11">
    <location>
        <begin position="148"/>
        <end position="173"/>
    </location>
</feature>
<evidence type="ECO:0000313" key="14">
    <source>
        <dbReference type="Proteomes" id="UP000053477"/>
    </source>
</evidence>
<comment type="similarity">
    <text evidence="3 11">Belongs to the ALG6/ALG8 glucosyltransferase family.</text>
</comment>
<dbReference type="EC" id="2.4.1.-" evidence="11"/>
<dbReference type="Proteomes" id="UP000053477">
    <property type="component" value="Unassembled WGS sequence"/>
</dbReference>
<dbReference type="STRING" id="27342.A0A0H2SDN2"/>
<feature type="region of interest" description="Disordered" evidence="12">
    <location>
        <begin position="1"/>
        <end position="35"/>
    </location>
</feature>
<dbReference type="Pfam" id="PF03155">
    <property type="entry name" value="Alg6_Alg8"/>
    <property type="match status" value="1"/>
</dbReference>
<dbReference type="InterPro" id="IPR004856">
    <property type="entry name" value="Glyco_trans_ALG6/ALG8"/>
</dbReference>
<evidence type="ECO:0000256" key="1">
    <source>
        <dbReference type="ARBA" id="ARBA00004477"/>
    </source>
</evidence>
<comment type="catalytic activity">
    <reaction evidence="10">
        <text>an alpha-D-Glc-(1-&gt;3)-alpha-D-Man-(1-&gt;2)-alpha-D-Man-(1-&gt;2)-alpha-D-Man-(1-&gt;3)-[alpha-D-Man-(1-&gt;2)-alpha-D-Man-(1-&gt;3)-[alpha-D-Man-(1-&gt;2)-alpha-D-Man-(1-&gt;6)]-alpha-D-Man-(1-&gt;6)]-beta-D-Man-(1-&gt;4)-beta-D-GlcNAc-(1-&gt;4)-alpha-D-GlcNAc-diphospho-di-trans,poly-cis-dolichol + a di-trans,poly-cis-dolichyl beta-D-glucosyl phosphate = an alpha-D-Glc-(1-&gt;3)-alpha-D-Glc-(1-&gt;3)-alpha-D-Man-(1-&gt;2)-alpha-D-Man-(1-&gt;2)-alpha-D-Man-(1-&gt;3)-[alpha-D-Man-(1-&gt;2)-alpha-D-Man-(1-&gt;3)-[alpha-D-Man-(1-&gt;2)-alpha-D-Man-(1-&gt;6)]-alpha-D-Man-(1-&gt;6)]-beta-D-Man-(1-&gt;4)-beta-D-GlcNAc-(1-&gt;4)-alpha-D-GlcNAc-diphospho-di-trans,poly-cis-dolichol + a di-trans,poly-cis-dolichyl phosphate + H(+)</text>
        <dbReference type="Rhea" id="RHEA:31307"/>
        <dbReference type="Rhea" id="RHEA-COMP:19498"/>
        <dbReference type="Rhea" id="RHEA-COMP:19502"/>
        <dbReference type="Rhea" id="RHEA-COMP:19521"/>
        <dbReference type="Rhea" id="RHEA-COMP:19522"/>
        <dbReference type="ChEBI" id="CHEBI:15378"/>
        <dbReference type="ChEBI" id="CHEBI:57525"/>
        <dbReference type="ChEBI" id="CHEBI:57683"/>
        <dbReference type="ChEBI" id="CHEBI:132521"/>
        <dbReference type="ChEBI" id="CHEBI:132522"/>
        <dbReference type="EC" id="2.4.1.265"/>
    </reaction>
    <physiologicalReaction direction="left-to-right" evidence="10">
        <dbReference type="Rhea" id="RHEA:31308"/>
    </physiologicalReaction>
</comment>
<evidence type="ECO:0000256" key="6">
    <source>
        <dbReference type="ARBA" id="ARBA00022692"/>
    </source>
</evidence>
<dbReference type="PANTHER" id="PTHR12413">
    <property type="entry name" value="DOLICHYL GLYCOSYLTRANSFERASE"/>
    <property type="match status" value="1"/>
</dbReference>
<dbReference type="PANTHER" id="PTHR12413:SF2">
    <property type="entry name" value="DOLICHYL PYROPHOSPHATE GLC1MAN9GLCNAC2 ALPHA-1,3-GLUCOSYLTRANSFERASE-RELATED"/>
    <property type="match status" value="1"/>
</dbReference>
<dbReference type="AlphaFoldDB" id="A0A0H2SDN2"/>
<feature type="transmembrane region" description="Helical" evidence="11">
    <location>
        <begin position="565"/>
        <end position="591"/>
    </location>
</feature>
<reference evidence="13 14" key="1">
    <citation type="submission" date="2015-04" db="EMBL/GenBank/DDBJ databases">
        <title>Complete genome sequence of Schizopora paradoxa KUC8140, a cosmopolitan wood degrader in East Asia.</title>
        <authorList>
            <consortium name="DOE Joint Genome Institute"/>
            <person name="Min B."/>
            <person name="Park H."/>
            <person name="Jang Y."/>
            <person name="Kim J.-J."/>
            <person name="Kim K.H."/>
            <person name="Pangilinan J."/>
            <person name="Lipzen A."/>
            <person name="Riley R."/>
            <person name="Grigoriev I.V."/>
            <person name="Spatafora J.W."/>
            <person name="Choi I.-G."/>
        </authorList>
    </citation>
    <scope>NUCLEOTIDE SEQUENCE [LARGE SCALE GENOMIC DNA]</scope>
    <source>
        <strain evidence="13 14">KUC8140</strain>
    </source>
</reference>
<evidence type="ECO:0000256" key="8">
    <source>
        <dbReference type="ARBA" id="ARBA00022989"/>
    </source>
</evidence>
<keyword evidence="7 11" id="KW-0256">Endoplasmic reticulum</keyword>
<dbReference type="FunCoup" id="A0A0H2SDN2">
    <property type="interactions" value="402"/>
</dbReference>
<sequence length="597" mass="66665">MTNNSNPRVAFPSSPAQSTVPRTSSKSQLRPTGAADVKKIATEEAGNRRGLLSTLFSGVTPSEWALLGVSTSIKVLLFPAYRSTDFEVHRNWLAITHSLPISRWYYDTTSEWTLDYPPFFAYFEWLLSIPASIVDKRIVDLQNLNYDAWSVVVFQRTTVIVTELVLATALFRFVRGSVDQPMQRIISASLFLHPGFLIVDHIHFQYNGFLFGILLWSLLMARNGNLLGCGFFFAVLLNFKHIYMYQAPAYFVYLLRAFCMSPQGGLNVSNLLSLANIVIAVFVVSFGPFILMGQIPQIITRLFPFKRGLNHAYWAPNGWALVTAADRVILQVIKRTGADFALNAEGIASTSRGLVGDTVFAVLPNVKPIHTFAITIALQSIFMIKLWRNPTYKSFLCALTLCGYVSYMFGWHVHEKAVLLVLVPLSLLAAENHALFRTFVIASVAGIYSLFPLLFTPAETPVKVVYSILWMYLTFQPLVRRLYEFPRSLPMVVVDYLEKLYLAGFCALHLFVTVFPLIAAVPSAQQDTSSASNATIACTPREGFICPETEPLLSSTSSSGRALEFLPLMVTSVYCAIGLTWAFLRLSFIYLKSSSKS</sequence>
<keyword evidence="4 11" id="KW-0328">Glycosyltransferase</keyword>
<evidence type="ECO:0000256" key="7">
    <source>
        <dbReference type="ARBA" id="ARBA00022824"/>
    </source>
</evidence>
<evidence type="ECO:0000256" key="11">
    <source>
        <dbReference type="RuleBase" id="RU363110"/>
    </source>
</evidence>
<evidence type="ECO:0000256" key="10">
    <source>
        <dbReference type="ARBA" id="ARBA00047346"/>
    </source>
</evidence>
<feature type="transmembrane region" description="Helical" evidence="11">
    <location>
        <begin position="393"/>
        <end position="413"/>
    </location>
</feature>
<keyword evidence="14" id="KW-1185">Reference proteome</keyword>
<feature type="compositionally biased region" description="Polar residues" evidence="12">
    <location>
        <begin position="14"/>
        <end position="30"/>
    </location>
</feature>